<organism evidence="2 3">
    <name type="scientific">Aquimixticola soesokkakensis</name>
    <dbReference type="NCBI Taxonomy" id="1519096"/>
    <lineage>
        <taxon>Bacteria</taxon>
        <taxon>Pseudomonadati</taxon>
        <taxon>Pseudomonadota</taxon>
        <taxon>Alphaproteobacteria</taxon>
        <taxon>Rhodobacterales</taxon>
        <taxon>Paracoccaceae</taxon>
        <taxon>Aquimixticola</taxon>
    </lineage>
</organism>
<feature type="chain" id="PRO_5012757348" description="Lipoprotein" evidence="1">
    <location>
        <begin position="21"/>
        <end position="94"/>
    </location>
</feature>
<dbReference type="Proteomes" id="UP000193862">
    <property type="component" value="Unassembled WGS sequence"/>
</dbReference>
<dbReference type="AlphaFoldDB" id="A0A1Y5SM47"/>
<sequence length="94" mass="9934">MRFGVTFFALSLLAACSAGPDAVTSEQTVGPFTYQVSVSGTNAVARNFHTGRLNFAELQENAVIAIERASGCSLRTIVKRGELNTFDATLSCAS</sequence>
<evidence type="ECO:0000256" key="1">
    <source>
        <dbReference type="SAM" id="SignalP"/>
    </source>
</evidence>
<evidence type="ECO:0000313" key="3">
    <source>
        <dbReference type="Proteomes" id="UP000193862"/>
    </source>
</evidence>
<proteinExistence type="predicted"/>
<feature type="signal peptide" evidence="1">
    <location>
        <begin position="1"/>
        <end position="20"/>
    </location>
</feature>
<evidence type="ECO:0008006" key="4">
    <source>
        <dbReference type="Google" id="ProtNLM"/>
    </source>
</evidence>
<evidence type="ECO:0000313" key="2">
    <source>
        <dbReference type="EMBL" id="SLN43913.1"/>
    </source>
</evidence>
<gene>
    <name evidence="2" type="ORF">AQS8620_01744</name>
</gene>
<accession>A0A1Y5SM47</accession>
<reference evidence="2 3" key="1">
    <citation type="submission" date="2017-03" db="EMBL/GenBank/DDBJ databases">
        <authorList>
            <person name="Afonso C.L."/>
            <person name="Miller P.J."/>
            <person name="Scott M.A."/>
            <person name="Spackman E."/>
            <person name="Goraichik I."/>
            <person name="Dimitrov K.M."/>
            <person name="Suarez D.L."/>
            <person name="Swayne D.E."/>
        </authorList>
    </citation>
    <scope>NUCLEOTIDE SEQUENCE [LARGE SCALE GENOMIC DNA]</scope>
    <source>
        <strain evidence="2 3">CECT 8620</strain>
    </source>
</reference>
<protein>
    <recommendedName>
        <fullName evidence="4">Lipoprotein</fullName>
    </recommendedName>
</protein>
<keyword evidence="3" id="KW-1185">Reference proteome</keyword>
<dbReference type="EMBL" id="FWFS01000006">
    <property type="protein sequence ID" value="SLN43913.1"/>
    <property type="molecule type" value="Genomic_DNA"/>
</dbReference>
<name>A0A1Y5SM47_9RHOB</name>
<keyword evidence="1" id="KW-0732">Signal</keyword>
<dbReference type="PROSITE" id="PS51257">
    <property type="entry name" value="PROKAR_LIPOPROTEIN"/>
    <property type="match status" value="1"/>
</dbReference>